<protein>
    <recommendedName>
        <fullName evidence="3">BNR repeat-like domain-containing protein</fullName>
    </recommendedName>
</protein>
<dbReference type="EMBL" id="QMDV01000002">
    <property type="protein sequence ID" value="RAU83450.1"/>
    <property type="molecule type" value="Genomic_DNA"/>
</dbReference>
<proteinExistence type="predicted"/>
<dbReference type="OrthoDB" id="847524at2"/>
<accession>A0A364RGI5</accession>
<sequence>MYGQSENIYCATSTDNGHTFSEPVLVAHLSGLYLGMSMGPQIASSALYSVVTAIDKGGNIHSYSLQHKTNKWTKAATVNNVTGSAPEGLMSLAADEKDTFYAVWLDVRDTKQNKIVLASASKNAASWSDNKVVYQSPDETVCECCKPSITVQGKQVTLMFRNWIDGSRDFYLTTSKDGGKTFSKAQKLGKGTWQLKGCPMDGGGLTIDQHNKIQTVWQRDGKIYHVTPGATETEIGQGRNCRLSGTKNPVIAWRDNNKMLKVKFLNTGKETTLGKGSYIETVELADKATLCVWENEDKIYFRKL</sequence>
<dbReference type="InterPro" id="IPR036278">
    <property type="entry name" value="Sialidase_sf"/>
</dbReference>
<evidence type="ECO:0000313" key="1">
    <source>
        <dbReference type="EMBL" id="RAU83450.1"/>
    </source>
</evidence>
<dbReference type="CDD" id="cd15482">
    <property type="entry name" value="Sialidase_non-viral"/>
    <property type="match status" value="1"/>
</dbReference>
<reference evidence="1 2" key="1">
    <citation type="submission" date="2018-06" db="EMBL/GenBank/DDBJ databases">
        <authorList>
            <person name="Liu Z.-W."/>
        </authorList>
    </citation>
    <scope>NUCLEOTIDE SEQUENCE [LARGE SCALE GENOMIC DNA]</scope>
    <source>
        <strain evidence="1 2">2b14</strain>
    </source>
</reference>
<name>A0A364RGI5_9BACT</name>
<gene>
    <name evidence="1" type="ORF">DP923_06495</name>
</gene>
<dbReference type="AlphaFoldDB" id="A0A364RGI5"/>
<evidence type="ECO:0008006" key="3">
    <source>
        <dbReference type="Google" id="ProtNLM"/>
    </source>
</evidence>
<organism evidence="1 2">
    <name type="scientific">Pontibacter arcticus</name>
    <dbReference type="NCBI Taxonomy" id="2080288"/>
    <lineage>
        <taxon>Bacteria</taxon>
        <taxon>Pseudomonadati</taxon>
        <taxon>Bacteroidota</taxon>
        <taxon>Cytophagia</taxon>
        <taxon>Cytophagales</taxon>
        <taxon>Hymenobacteraceae</taxon>
        <taxon>Pontibacter</taxon>
    </lineage>
</organism>
<dbReference type="Gene3D" id="2.120.10.10">
    <property type="match status" value="1"/>
</dbReference>
<dbReference type="SUPFAM" id="SSF50939">
    <property type="entry name" value="Sialidases"/>
    <property type="match status" value="1"/>
</dbReference>
<evidence type="ECO:0000313" key="2">
    <source>
        <dbReference type="Proteomes" id="UP000251692"/>
    </source>
</evidence>
<keyword evidence="2" id="KW-1185">Reference proteome</keyword>
<reference evidence="1 2" key="2">
    <citation type="submission" date="2018-07" db="EMBL/GenBank/DDBJ databases">
        <title>Pontibacter sp. 2b14 genomic sequence and assembly.</title>
        <authorList>
            <person name="Du Z.-J."/>
        </authorList>
    </citation>
    <scope>NUCLEOTIDE SEQUENCE [LARGE SCALE GENOMIC DNA]</scope>
    <source>
        <strain evidence="1 2">2b14</strain>
    </source>
</reference>
<dbReference type="Proteomes" id="UP000251692">
    <property type="component" value="Unassembled WGS sequence"/>
</dbReference>
<comment type="caution">
    <text evidence="1">The sequence shown here is derived from an EMBL/GenBank/DDBJ whole genome shotgun (WGS) entry which is preliminary data.</text>
</comment>